<dbReference type="Proteomes" id="UP001296104">
    <property type="component" value="Unassembled WGS sequence"/>
</dbReference>
<dbReference type="InterPro" id="IPR052741">
    <property type="entry name" value="Mitochondrial_HTD2"/>
</dbReference>
<accession>A0AAI8YVY7</accession>
<dbReference type="GO" id="GO:0019171">
    <property type="term" value="F:(3R)-hydroxyacyl-[acyl-carrier-protein] dehydratase activity"/>
    <property type="evidence" value="ECO:0007669"/>
    <property type="project" value="TreeGrafter"/>
</dbReference>
<organism evidence="1 2">
    <name type="scientific">Lecanosticta acicola</name>
    <dbReference type="NCBI Taxonomy" id="111012"/>
    <lineage>
        <taxon>Eukaryota</taxon>
        <taxon>Fungi</taxon>
        <taxon>Dikarya</taxon>
        <taxon>Ascomycota</taxon>
        <taxon>Pezizomycotina</taxon>
        <taxon>Dothideomycetes</taxon>
        <taxon>Dothideomycetidae</taxon>
        <taxon>Mycosphaerellales</taxon>
        <taxon>Mycosphaerellaceae</taxon>
        <taxon>Lecanosticta</taxon>
    </lineage>
</organism>
<evidence type="ECO:0000313" key="2">
    <source>
        <dbReference type="Proteomes" id="UP001296104"/>
    </source>
</evidence>
<comment type="caution">
    <text evidence="1">The sequence shown here is derived from an EMBL/GenBank/DDBJ whole genome shotgun (WGS) entry which is preliminary data.</text>
</comment>
<keyword evidence="2" id="KW-1185">Reference proteome</keyword>
<dbReference type="AlphaFoldDB" id="A0AAI8YVY7"/>
<dbReference type="PANTHER" id="PTHR28152:SF1">
    <property type="entry name" value="HYDROXYACYL-THIOESTER DEHYDRATASE TYPE 2, MITOCHONDRIAL"/>
    <property type="match status" value="1"/>
</dbReference>
<dbReference type="Gene3D" id="3.10.129.10">
    <property type="entry name" value="Hotdog Thioesterase"/>
    <property type="match status" value="1"/>
</dbReference>
<evidence type="ECO:0000313" key="1">
    <source>
        <dbReference type="EMBL" id="CAK3934561.1"/>
    </source>
</evidence>
<dbReference type="InterPro" id="IPR029069">
    <property type="entry name" value="HotDog_dom_sf"/>
</dbReference>
<dbReference type="SUPFAM" id="SSF54637">
    <property type="entry name" value="Thioesterase/thiol ester dehydrase-isomerase"/>
    <property type="match status" value="1"/>
</dbReference>
<sequence>MATISRNLRFQWLKRTTRVATRRRASTLAEIQNGLPKRLIAPTWDDLFPQNSYRLQVTLADHLPEISAPAPPQILPPPSSNRQLPIGHHLVYFEQSRRGSSMLPDGTNPDQSPGKPFVRRMWAGGRVRYSQHNPLQLDGGRGVGCEFIRNVDVRGKEGAERIFVRVERRLAKATPDEVQRLEAASEDESGSLKKELEHRVRQRLWRNEEEDFGQCSILETRNLVFMKERSPEEASQEAKRAKEKILKPQHSPDYTHVVVPDAKLLFRFSALTFNAHSIHLDRHFAQNVEGHANLLLHGPLSYTFLVTLLQQQLSQRGNEVIKTIEYRNLAPLYCDEPVTFGGKQVGERKWDVWAQGPEGGVAVKGSVVTETGSIDRANLGQ</sequence>
<proteinExistence type="predicted"/>
<dbReference type="EMBL" id="CAVMBE010000014">
    <property type="protein sequence ID" value="CAK3934561.1"/>
    <property type="molecule type" value="Genomic_DNA"/>
</dbReference>
<name>A0AAI8YVY7_9PEZI</name>
<reference evidence="1" key="1">
    <citation type="submission" date="2023-11" db="EMBL/GenBank/DDBJ databases">
        <authorList>
            <person name="Alioto T."/>
            <person name="Alioto T."/>
            <person name="Gomez Garrido J."/>
        </authorList>
    </citation>
    <scope>NUCLEOTIDE SEQUENCE</scope>
</reference>
<gene>
    <name evidence="1" type="ORF">LECACI_7A002987</name>
</gene>
<protein>
    <recommendedName>
        <fullName evidence="3">Mesaconyl-C4 CoA hydratase</fullName>
    </recommendedName>
</protein>
<dbReference type="PANTHER" id="PTHR28152">
    <property type="entry name" value="HYDROXYACYL-THIOESTER DEHYDRATASE TYPE 2, MITOCHONDRIAL"/>
    <property type="match status" value="1"/>
</dbReference>
<dbReference type="GO" id="GO:0005739">
    <property type="term" value="C:mitochondrion"/>
    <property type="evidence" value="ECO:0007669"/>
    <property type="project" value="TreeGrafter"/>
</dbReference>
<evidence type="ECO:0008006" key="3">
    <source>
        <dbReference type="Google" id="ProtNLM"/>
    </source>
</evidence>